<comment type="caution">
    <text evidence="1">The sequence shown here is derived from an EMBL/GenBank/DDBJ whole genome shotgun (WGS) entry which is preliminary data.</text>
</comment>
<dbReference type="EMBL" id="MNAD01000816">
    <property type="protein sequence ID" value="OJT10124.1"/>
    <property type="molecule type" value="Genomic_DNA"/>
</dbReference>
<keyword evidence="2" id="KW-1185">Reference proteome</keyword>
<proteinExistence type="predicted"/>
<evidence type="ECO:0000313" key="2">
    <source>
        <dbReference type="Proteomes" id="UP000184267"/>
    </source>
</evidence>
<reference evidence="1 2" key="1">
    <citation type="submission" date="2016-10" db="EMBL/GenBank/DDBJ databases">
        <title>Genome sequence of the basidiomycete white-rot fungus Trametes pubescens.</title>
        <authorList>
            <person name="Makela M.R."/>
            <person name="Granchi Z."/>
            <person name="Peng M."/>
            <person name="De Vries R.P."/>
            <person name="Grigoriev I."/>
            <person name="Riley R."/>
            <person name="Hilden K."/>
        </authorList>
    </citation>
    <scope>NUCLEOTIDE SEQUENCE [LARGE SCALE GENOMIC DNA]</scope>
    <source>
        <strain evidence="1 2">FBCC735</strain>
    </source>
</reference>
<sequence>MGSIVSAETFGKSTITLYSISKVALNVLLDETDTKNKSYICFRQRDIKAVRKTRASQASYSDRMLRWKGELGITLDLVQLVHQRKQLKRESKSQNYYI</sequence>
<accession>A0A1M2VR93</accession>
<name>A0A1M2VR93_TRAPU</name>
<organism evidence="1 2">
    <name type="scientific">Trametes pubescens</name>
    <name type="common">White-rot fungus</name>
    <dbReference type="NCBI Taxonomy" id="154538"/>
    <lineage>
        <taxon>Eukaryota</taxon>
        <taxon>Fungi</taxon>
        <taxon>Dikarya</taxon>
        <taxon>Basidiomycota</taxon>
        <taxon>Agaricomycotina</taxon>
        <taxon>Agaricomycetes</taxon>
        <taxon>Polyporales</taxon>
        <taxon>Polyporaceae</taxon>
        <taxon>Trametes</taxon>
    </lineage>
</organism>
<dbReference type="STRING" id="154538.A0A1M2VR93"/>
<dbReference type="AlphaFoldDB" id="A0A1M2VR93"/>
<dbReference type="OrthoDB" id="435275at2759"/>
<evidence type="ECO:0000313" key="1">
    <source>
        <dbReference type="EMBL" id="OJT10124.1"/>
    </source>
</evidence>
<dbReference type="Proteomes" id="UP000184267">
    <property type="component" value="Unassembled WGS sequence"/>
</dbReference>
<protein>
    <submittedName>
        <fullName evidence="1">Uncharacterized protein</fullName>
    </submittedName>
</protein>
<gene>
    <name evidence="1" type="ORF">TRAPUB_13395</name>
</gene>